<dbReference type="AlphaFoldDB" id="A0A895YBB5"/>
<dbReference type="Proteomes" id="UP000662857">
    <property type="component" value="Chromosome"/>
</dbReference>
<sequence>MILVAGGEILMEFFGINDILDCVQKGDIGACAWALVGALPWGKVLKAKKIIGSFWDAGKAVMRWRDNTRWADDVLRRAGCSGNSFLPGTAVLLANGQTRPIEDVEVGDLVLATDPETGQTQAREVTATIFGTATKPW</sequence>
<protein>
    <recommendedName>
        <fullName evidence="3">Hedgehog/Intein (Hint) domain-containing protein</fullName>
    </recommendedName>
</protein>
<name>A0A895YBB5_9ACTN</name>
<evidence type="ECO:0000313" key="1">
    <source>
        <dbReference type="EMBL" id="QSB13575.1"/>
    </source>
</evidence>
<organism evidence="1 2">
    <name type="scientific">Natronosporangium hydrolyticum</name>
    <dbReference type="NCBI Taxonomy" id="2811111"/>
    <lineage>
        <taxon>Bacteria</taxon>
        <taxon>Bacillati</taxon>
        <taxon>Actinomycetota</taxon>
        <taxon>Actinomycetes</taxon>
        <taxon>Micromonosporales</taxon>
        <taxon>Micromonosporaceae</taxon>
        <taxon>Natronosporangium</taxon>
    </lineage>
</organism>
<dbReference type="EMBL" id="CP070499">
    <property type="protein sequence ID" value="QSB13575.1"/>
    <property type="molecule type" value="Genomic_DNA"/>
</dbReference>
<reference evidence="1" key="1">
    <citation type="submission" date="2021-02" db="EMBL/GenBank/DDBJ databases">
        <title>Natrosporangium hydrolyticum gen. nov., sp. nov, a haloalkaliphilic actinobacterium from a soda solonchak soil.</title>
        <authorList>
            <person name="Sorokin D.Y."/>
            <person name="Khijniak T.V."/>
            <person name="Zakharycheva A.P."/>
            <person name="Boueva O.V."/>
            <person name="Ariskina E.V."/>
            <person name="Hahnke R.L."/>
            <person name="Bunk B."/>
            <person name="Sproer C."/>
            <person name="Schumann P."/>
            <person name="Evtushenko L.I."/>
            <person name="Kublanov I.V."/>
        </authorList>
    </citation>
    <scope>NUCLEOTIDE SEQUENCE</scope>
    <source>
        <strain evidence="1">DSM 106523</strain>
    </source>
</reference>
<dbReference type="InterPro" id="IPR036844">
    <property type="entry name" value="Hint_dom_sf"/>
</dbReference>
<accession>A0A895YBB5</accession>
<evidence type="ECO:0008006" key="3">
    <source>
        <dbReference type="Google" id="ProtNLM"/>
    </source>
</evidence>
<dbReference type="RefSeq" id="WP_239675668.1">
    <property type="nucleotide sequence ID" value="NZ_CP070499.1"/>
</dbReference>
<gene>
    <name evidence="1" type="ORF">JQS43_18560</name>
</gene>
<dbReference type="Gene3D" id="2.170.16.10">
    <property type="entry name" value="Hedgehog/Intein (Hint) domain"/>
    <property type="match status" value="1"/>
</dbReference>
<dbReference type="KEGG" id="nhy:JQS43_18560"/>
<evidence type="ECO:0000313" key="2">
    <source>
        <dbReference type="Proteomes" id="UP000662857"/>
    </source>
</evidence>
<keyword evidence="2" id="KW-1185">Reference proteome</keyword>
<proteinExistence type="predicted"/>
<dbReference type="SUPFAM" id="SSF51294">
    <property type="entry name" value="Hedgehog/intein (Hint) domain"/>
    <property type="match status" value="1"/>
</dbReference>